<name>A0A7W4Z712_9GAMM</name>
<dbReference type="InterPro" id="IPR005496">
    <property type="entry name" value="Integral_membrane_TerC"/>
</dbReference>
<comment type="caution">
    <text evidence="2">The sequence shown here is derived from an EMBL/GenBank/DDBJ whole genome shotgun (WGS) entry which is preliminary data.</text>
</comment>
<organism evidence="2 3">
    <name type="scientific">Litorivivens lipolytica</name>
    <dbReference type="NCBI Taxonomy" id="1524264"/>
    <lineage>
        <taxon>Bacteria</taxon>
        <taxon>Pseudomonadati</taxon>
        <taxon>Pseudomonadota</taxon>
        <taxon>Gammaproteobacteria</taxon>
        <taxon>Litorivivens</taxon>
    </lineage>
</organism>
<accession>A0A7W4Z712</accession>
<sequence>MEWIGSPEAWVALSTLIALEIVLGIDNIIFISILVARLPVHQRDKARRIGIGLAMLSRLALLFALTWVMGLTKELFTVFGEGFSGRDMILIGGGLFLLLKSTHEIHNSFEIDHEESGANPAAATFGSVLFQICLLDIVFSLDSVITAVGMVDHISIMVIAVVVSVLVMLLASKSIADFVDANPTIKMLALAFLILIGVTLIVEGFDVHVPKGYIYFAMAFSVTVELLNIRLRKSKQAIRLQKKIG</sequence>
<keyword evidence="1" id="KW-1133">Transmembrane helix</keyword>
<reference evidence="2 3" key="1">
    <citation type="submission" date="2020-08" db="EMBL/GenBank/DDBJ databases">
        <title>Genomic Encyclopedia of Type Strains, Phase III (KMG-III): the genomes of soil and plant-associated and newly described type strains.</title>
        <authorList>
            <person name="Whitman W."/>
        </authorList>
    </citation>
    <scope>NUCLEOTIDE SEQUENCE [LARGE SCALE GENOMIC DNA]</scope>
    <source>
        <strain evidence="2 3">CECT 8654</strain>
    </source>
</reference>
<keyword evidence="3" id="KW-1185">Reference proteome</keyword>
<feature type="transmembrane region" description="Helical" evidence="1">
    <location>
        <begin position="153"/>
        <end position="171"/>
    </location>
</feature>
<feature type="transmembrane region" description="Helical" evidence="1">
    <location>
        <begin position="183"/>
        <end position="201"/>
    </location>
</feature>
<feature type="transmembrane region" description="Helical" evidence="1">
    <location>
        <begin position="48"/>
        <end position="69"/>
    </location>
</feature>
<dbReference type="RefSeq" id="WP_183411559.1">
    <property type="nucleotide sequence ID" value="NZ_JACHWY010000003.1"/>
</dbReference>
<dbReference type="PANTHER" id="PTHR30060">
    <property type="entry name" value="INNER MEMBRANE PROTEIN"/>
    <property type="match status" value="1"/>
</dbReference>
<evidence type="ECO:0000313" key="2">
    <source>
        <dbReference type="EMBL" id="MBB3048797.1"/>
    </source>
</evidence>
<feature type="transmembrane region" description="Helical" evidence="1">
    <location>
        <begin position="213"/>
        <end position="231"/>
    </location>
</feature>
<proteinExistence type="predicted"/>
<evidence type="ECO:0000313" key="3">
    <source>
        <dbReference type="Proteomes" id="UP000537130"/>
    </source>
</evidence>
<dbReference type="GO" id="GO:0005886">
    <property type="term" value="C:plasma membrane"/>
    <property type="evidence" value="ECO:0007669"/>
    <property type="project" value="TreeGrafter"/>
</dbReference>
<dbReference type="AlphaFoldDB" id="A0A7W4Z712"/>
<keyword evidence="1" id="KW-0812">Transmembrane</keyword>
<dbReference type="Proteomes" id="UP000537130">
    <property type="component" value="Unassembled WGS sequence"/>
</dbReference>
<dbReference type="EMBL" id="JACHWY010000003">
    <property type="protein sequence ID" value="MBB3048797.1"/>
    <property type="molecule type" value="Genomic_DNA"/>
</dbReference>
<evidence type="ECO:0000256" key="1">
    <source>
        <dbReference type="SAM" id="Phobius"/>
    </source>
</evidence>
<feature type="transmembrane region" description="Helical" evidence="1">
    <location>
        <begin position="12"/>
        <end position="36"/>
    </location>
</feature>
<dbReference type="PANTHER" id="PTHR30060:SF0">
    <property type="entry name" value="COILED-COIL PROTEIN (DUF2040)-RELATED"/>
    <property type="match status" value="1"/>
</dbReference>
<keyword evidence="1" id="KW-0472">Membrane</keyword>
<gene>
    <name evidence="2" type="ORF">FHR99_003071</name>
</gene>
<protein>
    <submittedName>
        <fullName evidence="2">Putative tellurium resistance membrane protein TerC</fullName>
    </submittedName>
</protein>
<dbReference type="Pfam" id="PF03741">
    <property type="entry name" value="TerC"/>
    <property type="match status" value="1"/>
</dbReference>